<dbReference type="GO" id="GO:0004674">
    <property type="term" value="F:protein serine/threonine kinase activity"/>
    <property type="evidence" value="ECO:0007669"/>
    <property type="project" value="UniProtKB-KW"/>
</dbReference>
<reference evidence="7" key="1">
    <citation type="journal article" date="2019" name="Sci. Rep.">
        <title>Draft genome of Tanacetum cinerariifolium, the natural source of mosquito coil.</title>
        <authorList>
            <person name="Yamashiro T."/>
            <person name="Shiraishi A."/>
            <person name="Satake H."/>
            <person name="Nakayama K."/>
        </authorList>
    </citation>
    <scope>NUCLEOTIDE SEQUENCE</scope>
</reference>
<keyword evidence="3" id="KW-0808">Transferase</keyword>
<accession>A0A6L2NW22</accession>
<organism evidence="7">
    <name type="scientific">Tanacetum cinerariifolium</name>
    <name type="common">Dalmatian daisy</name>
    <name type="synonym">Chrysanthemum cinerariifolium</name>
    <dbReference type="NCBI Taxonomy" id="118510"/>
    <lineage>
        <taxon>Eukaryota</taxon>
        <taxon>Viridiplantae</taxon>
        <taxon>Streptophyta</taxon>
        <taxon>Embryophyta</taxon>
        <taxon>Tracheophyta</taxon>
        <taxon>Spermatophyta</taxon>
        <taxon>Magnoliopsida</taxon>
        <taxon>eudicotyledons</taxon>
        <taxon>Gunneridae</taxon>
        <taxon>Pentapetalae</taxon>
        <taxon>asterids</taxon>
        <taxon>campanulids</taxon>
        <taxon>Asterales</taxon>
        <taxon>Asteraceae</taxon>
        <taxon>Asteroideae</taxon>
        <taxon>Anthemideae</taxon>
        <taxon>Anthemidinae</taxon>
        <taxon>Tanacetum</taxon>
    </lineage>
</organism>
<evidence type="ECO:0000256" key="6">
    <source>
        <dbReference type="ARBA" id="ARBA00022840"/>
    </source>
</evidence>
<keyword evidence="5 7" id="KW-0418">Kinase</keyword>
<dbReference type="AlphaFoldDB" id="A0A6L2NW22"/>
<keyword evidence="2" id="KW-0723">Serine/threonine-protein kinase</keyword>
<dbReference type="SUPFAM" id="SSF56112">
    <property type="entry name" value="Protein kinase-like (PK-like)"/>
    <property type="match status" value="1"/>
</dbReference>
<protein>
    <submittedName>
        <fullName evidence="7">Calcium-dependent protein kinase 9-like</fullName>
    </submittedName>
</protein>
<dbReference type="EMBL" id="BKCJ010010200">
    <property type="protein sequence ID" value="GEU90501.1"/>
    <property type="molecule type" value="Genomic_DNA"/>
</dbReference>
<dbReference type="Gene3D" id="1.10.510.10">
    <property type="entry name" value="Transferase(Phosphotransferase) domain 1"/>
    <property type="match status" value="1"/>
</dbReference>
<dbReference type="InterPro" id="IPR011009">
    <property type="entry name" value="Kinase-like_dom_sf"/>
</dbReference>
<comment type="similarity">
    <text evidence="1">Belongs to the protein kinase superfamily. CAMK Ser/Thr protein kinase family. CaMK subfamily.</text>
</comment>
<name>A0A6L2NW22_TANCI</name>
<gene>
    <name evidence="7" type="ORF">Tci_062479</name>
</gene>
<evidence type="ECO:0000256" key="2">
    <source>
        <dbReference type="ARBA" id="ARBA00022527"/>
    </source>
</evidence>
<evidence type="ECO:0000313" key="7">
    <source>
        <dbReference type="EMBL" id="GEU90501.1"/>
    </source>
</evidence>
<evidence type="ECO:0000256" key="1">
    <source>
        <dbReference type="ARBA" id="ARBA00005354"/>
    </source>
</evidence>
<comment type="caution">
    <text evidence="7">The sequence shown here is derived from an EMBL/GenBank/DDBJ whole genome shotgun (WGS) entry which is preliminary data.</text>
</comment>
<dbReference type="GO" id="GO:0005524">
    <property type="term" value="F:ATP binding"/>
    <property type="evidence" value="ECO:0007669"/>
    <property type="project" value="UniProtKB-KW"/>
</dbReference>
<evidence type="ECO:0000256" key="5">
    <source>
        <dbReference type="ARBA" id="ARBA00022777"/>
    </source>
</evidence>
<keyword evidence="4" id="KW-0547">Nucleotide-binding</keyword>
<evidence type="ECO:0000256" key="4">
    <source>
        <dbReference type="ARBA" id="ARBA00022741"/>
    </source>
</evidence>
<dbReference type="InterPro" id="IPR050205">
    <property type="entry name" value="CDPK_Ser/Thr_kinases"/>
</dbReference>
<dbReference type="PANTHER" id="PTHR24349">
    <property type="entry name" value="SERINE/THREONINE-PROTEIN KINASE"/>
    <property type="match status" value="1"/>
</dbReference>
<proteinExistence type="inferred from homology"/>
<sequence length="70" mass="8107">MFILAENPEIEKGTFDVVLEGYIDFESHPWPSICKSAKDLIRRMLTRCPERRITSSQVLKHQCIKEDGEA</sequence>
<keyword evidence="6" id="KW-0067">ATP-binding</keyword>
<evidence type="ECO:0000256" key="3">
    <source>
        <dbReference type="ARBA" id="ARBA00022679"/>
    </source>
</evidence>